<evidence type="ECO:0000256" key="2">
    <source>
        <dbReference type="ARBA" id="ARBA00008476"/>
    </source>
</evidence>
<name>A0A4P6XK29_9ASCO</name>
<proteinExistence type="inferred from homology"/>
<gene>
    <name evidence="7" type="primary">MPUL0B02560</name>
    <name evidence="7" type="ORF">METSCH_B02560</name>
</gene>
<feature type="region of interest" description="Disordered" evidence="6">
    <location>
        <begin position="337"/>
        <end position="376"/>
    </location>
</feature>
<evidence type="ECO:0000313" key="7">
    <source>
        <dbReference type="EMBL" id="QBM87059.1"/>
    </source>
</evidence>
<feature type="region of interest" description="Disordered" evidence="6">
    <location>
        <begin position="16"/>
        <end position="91"/>
    </location>
</feature>
<comment type="similarity">
    <text evidence="2">Belongs to the AIM23 family.</text>
</comment>
<feature type="compositionally biased region" description="Polar residues" evidence="6">
    <location>
        <begin position="61"/>
        <end position="74"/>
    </location>
</feature>
<sequence>MLKRYFGTSVPGLRIQLSQKSPGDPNRFRAAFAKNEKPSEPRKERASASPNRFRSLHERNSQQNNVKRGNNLNGRDTKTGPAFRGGNRFPNRRFEMHRPMFEINTGSERAQTALKSLIMKVKDKSSNYDVHYVDPHSKEFLTVSLESLVNKLDLRKEGIRVLPPQADGLPIIRVIPVSEMLESYVDELAAIKQQELLDMGSARALKAASMRAQAERKKSATKILTLSWSISVSDLQNQKRNEIEKRLNKDGKLVVFIGEKSSLSSARSIAEKEDALAKQLKTSNTNWERMDEDEHALEMKRREMIFGKLDEVLQELDCKWEISGSLDARMMIKLSSNNKTSTNNEKKDAELSPKELKRLRKLEKAREKSQQKASKLAEDDIDSLYLLKIED</sequence>
<keyword evidence="8" id="KW-1185">Reference proteome</keyword>
<evidence type="ECO:0000256" key="6">
    <source>
        <dbReference type="SAM" id="MobiDB-lite"/>
    </source>
</evidence>
<dbReference type="EMBL" id="CP034457">
    <property type="protein sequence ID" value="QBM87059.1"/>
    <property type="molecule type" value="Genomic_DNA"/>
</dbReference>
<keyword evidence="5" id="KW-0496">Mitochondrion</keyword>
<keyword evidence="7" id="KW-0396">Initiation factor</keyword>
<feature type="compositionally biased region" description="Basic and acidic residues" evidence="6">
    <location>
        <begin position="34"/>
        <end position="46"/>
    </location>
</feature>
<dbReference type="Pfam" id="PF14877">
    <property type="entry name" value="mIF3"/>
    <property type="match status" value="1"/>
</dbReference>
<evidence type="ECO:0000256" key="3">
    <source>
        <dbReference type="ARBA" id="ARBA00013994"/>
    </source>
</evidence>
<organism evidence="7 8">
    <name type="scientific">Metschnikowia aff. pulcherrima</name>
    <dbReference type="NCBI Taxonomy" id="2163413"/>
    <lineage>
        <taxon>Eukaryota</taxon>
        <taxon>Fungi</taxon>
        <taxon>Dikarya</taxon>
        <taxon>Ascomycota</taxon>
        <taxon>Saccharomycotina</taxon>
        <taxon>Pichiomycetes</taxon>
        <taxon>Metschnikowiaceae</taxon>
        <taxon>Metschnikowia</taxon>
    </lineage>
</organism>
<keyword evidence="4" id="KW-0809">Transit peptide</keyword>
<dbReference type="GO" id="GO:0005739">
    <property type="term" value="C:mitochondrion"/>
    <property type="evidence" value="ECO:0007669"/>
    <property type="project" value="UniProtKB-SubCell"/>
</dbReference>
<dbReference type="InterPro" id="IPR029427">
    <property type="entry name" value="AIM23"/>
</dbReference>
<comment type="subcellular location">
    <subcellularLocation>
        <location evidence="1">Mitochondrion</location>
    </subcellularLocation>
</comment>
<evidence type="ECO:0000256" key="1">
    <source>
        <dbReference type="ARBA" id="ARBA00004173"/>
    </source>
</evidence>
<keyword evidence="7" id="KW-0648">Protein biosynthesis</keyword>
<evidence type="ECO:0000256" key="5">
    <source>
        <dbReference type="ARBA" id="ARBA00023128"/>
    </source>
</evidence>
<feature type="compositionally biased region" description="Basic and acidic residues" evidence="6">
    <location>
        <begin position="344"/>
        <end position="376"/>
    </location>
</feature>
<accession>A0A4P6XK29</accession>
<dbReference type="GO" id="GO:0003743">
    <property type="term" value="F:translation initiation factor activity"/>
    <property type="evidence" value="ECO:0007669"/>
    <property type="project" value="UniProtKB-KW"/>
</dbReference>
<dbReference type="AlphaFoldDB" id="A0A4P6XK29"/>
<dbReference type="Proteomes" id="UP000292447">
    <property type="component" value="Chromosome II"/>
</dbReference>
<evidence type="ECO:0000256" key="4">
    <source>
        <dbReference type="ARBA" id="ARBA00022946"/>
    </source>
</evidence>
<reference evidence="8" key="1">
    <citation type="submission" date="2019-03" db="EMBL/GenBank/DDBJ databases">
        <title>Snf2 controls pulcherriminic acid biosynthesis and connects pigmentation and antifungal activity of the yeast Metschnikowia pulcherrima.</title>
        <authorList>
            <person name="Gore-Lloyd D."/>
            <person name="Sumann I."/>
            <person name="Brachmann A.O."/>
            <person name="Schneeberger K."/>
            <person name="Ortiz-Merino R.A."/>
            <person name="Moreno-Beltran M."/>
            <person name="Schlaefli M."/>
            <person name="Kirner P."/>
            <person name="Santos Kron A."/>
            <person name="Wolfe K.H."/>
            <person name="Piel J."/>
            <person name="Ahrens C.H."/>
            <person name="Henk D."/>
            <person name="Freimoser F.M."/>
        </authorList>
    </citation>
    <scope>NUCLEOTIDE SEQUENCE [LARGE SCALE GENOMIC DNA]</scope>
    <source>
        <strain evidence="8">APC 1.2</strain>
    </source>
</reference>
<evidence type="ECO:0000313" key="8">
    <source>
        <dbReference type="Proteomes" id="UP000292447"/>
    </source>
</evidence>
<protein>
    <recommendedName>
        <fullName evidence="3">Altered inheritance of mitochondria protein 23, mitochondrial</fullName>
    </recommendedName>
</protein>